<organism evidence="1">
    <name type="scientific">Mycobacterium phage TwoPeat</name>
    <dbReference type="NCBI Taxonomy" id="3158882"/>
    <lineage>
        <taxon>Viruses</taxon>
        <taxon>Duplodnaviria</taxon>
        <taxon>Heunggongvirae</taxon>
        <taxon>Uroviricota</taxon>
        <taxon>Caudoviricetes</taxon>
    </lineage>
</organism>
<reference evidence="1" key="1">
    <citation type="submission" date="2024-05" db="EMBL/GenBank/DDBJ databases">
        <authorList>
            <person name="Angeles D.G."/>
            <person name="Arvik A.J."/>
            <person name="Ashton K.E."/>
            <person name="Baker A.G."/>
            <person name="Benitez E."/>
            <person name="Boateng E.S."/>
            <person name="Bopp L.A."/>
            <person name="Canales M.Y."/>
            <person name="Cho C.S."/>
            <person name="Denby A.C."/>
            <person name="Ferrell L.E."/>
            <person name="Gates K.A."/>
            <person name="Goitom S."/>
            <person name="Griffith A.H."/>
            <person name="Hassan A.M."/>
            <person name="James S.C."/>
            <person name="Javed S.A."/>
            <person name="Jordan A.B."/>
            <person name="Kershner D.C."/>
            <person name="Kudva A.P."/>
            <person name="Liu S."/>
            <person name="Loosemore S.B."/>
            <person name="Lyle H.E."/>
            <person name="Mahmud R."/>
            <person name="Martey A."/>
            <person name="Martin B.S."/>
            <person name="Martin C.E."/>
            <person name="Martin G.J."/>
            <person name="McClellan E."/>
            <person name="Paladino M.R."/>
            <person name="Papa A.R."/>
            <person name="Perez K."/>
            <person name="Rhodes B.E."/>
            <person name="Riddervold E.J."/>
            <person name="Roudabush H."/>
            <person name="Ruiz I.A."/>
            <person name="Russell E.L."/>
            <person name="Sams C.E."/>
            <person name="Shin S."/>
            <person name="Smith G.L."/>
            <person name="Snowman J.L."/>
            <person name="Timberlake T."/>
            <person name="Tucker Z.R."/>
            <person name="Vashistha N."/>
            <person name="Voshell S.M."/>
            <person name="Vuppala S."/>
            <person name="Wallace A.L."/>
            <person name="Ko C."/>
            <person name="Russell D.A."/>
            <person name="Jacobs-Sera D."/>
            <person name="Hatfull G.F."/>
        </authorList>
    </citation>
    <scope>NUCLEOTIDE SEQUENCE</scope>
</reference>
<name>A0AAU8GUB8_9CAUD</name>
<accession>A0AAU8GUB8</accession>
<protein>
    <submittedName>
        <fullName evidence="1">Uncharacterized protein</fullName>
    </submittedName>
</protein>
<proteinExistence type="predicted"/>
<dbReference type="EMBL" id="PP758915">
    <property type="protein sequence ID" value="XCH44218.1"/>
    <property type="molecule type" value="Genomic_DNA"/>
</dbReference>
<sequence>MPRLLGAMRLGIDGGTLRIEGMAEVFEIRGDQRKRGLST</sequence>
<gene>
    <name evidence="1" type="primary">90</name>
    <name evidence="1" type="ORF">SEA_TWOPEAT_90</name>
</gene>
<evidence type="ECO:0000313" key="1">
    <source>
        <dbReference type="EMBL" id="XCH44218.1"/>
    </source>
</evidence>